<sequence length="151" mass="15237">MMRFPGRSPGFLPTAFLLAQLCLLQLVCLWRAPPAFASCWPWPAASTGSAAPGPLHAIGDAVRAAAGTSALLAVAGVDALLLARLTLATAAGVLLLAVGLLAQLSLAGRQGSHLKCNPQKVVALLAIGLGIGAHLRLRVPVGTSGQAVDPP</sequence>
<evidence type="ECO:0000313" key="2">
    <source>
        <dbReference type="EMBL" id="NHZ35356.1"/>
    </source>
</evidence>
<dbReference type="RefSeq" id="WP_167226556.1">
    <property type="nucleotide sequence ID" value="NZ_VUYU01000011.1"/>
</dbReference>
<protein>
    <recommendedName>
        <fullName evidence="4">DoxX family protein</fullName>
    </recommendedName>
</protein>
<accession>A0ABX0LSQ2</accession>
<reference evidence="2 3" key="1">
    <citation type="submission" date="2019-09" db="EMBL/GenBank/DDBJ databases">
        <title>Taxonomy of Antarctic Massilia spp.: description of Massilia rubra sp. nov., Massilia aquatica sp. nov., Massilia mucilaginosa sp. nov., Massilia frigida sp. nov. isolated from streams, lakes and regoliths.</title>
        <authorList>
            <person name="Holochova P."/>
            <person name="Sedlacek I."/>
            <person name="Kralova S."/>
            <person name="Maslanova I."/>
            <person name="Busse H.-J."/>
            <person name="Stankova E."/>
            <person name="Vrbovska V."/>
            <person name="Kovarovic V."/>
            <person name="Bartak M."/>
            <person name="Svec P."/>
            <person name="Pantucek R."/>
        </authorList>
    </citation>
    <scope>NUCLEOTIDE SEQUENCE [LARGE SCALE GENOMIC DNA]</scope>
    <source>
        <strain evidence="2 3">CCM 8692</strain>
    </source>
</reference>
<evidence type="ECO:0000256" key="1">
    <source>
        <dbReference type="SAM" id="Phobius"/>
    </source>
</evidence>
<dbReference type="Proteomes" id="UP000785613">
    <property type="component" value="Unassembled WGS sequence"/>
</dbReference>
<dbReference type="EMBL" id="VUYU01000011">
    <property type="protein sequence ID" value="NHZ35356.1"/>
    <property type="molecule type" value="Genomic_DNA"/>
</dbReference>
<feature type="transmembrane region" description="Helical" evidence="1">
    <location>
        <begin position="120"/>
        <end position="137"/>
    </location>
</feature>
<feature type="transmembrane region" description="Helical" evidence="1">
    <location>
        <begin position="90"/>
        <end position="108"/>
    </location>
</feature>
<organism evidence="2 3">
    <name type="scientific">Massilia rubra</name>
    <dbReference type="NCBI Taxonomy" id="2607910"/>
    <lineage>
        <taxon>Bacteria</taxon>
        <taxon>Pseudomonadati</taxon>
        <taxon>Pseudomonadota</taxon>
        <taxon>Betaproteobacteria</taxon>
        <taxon>Burkholderiales</taxon>
        <taxon>Oxalobacteraceae</taxon>
        <taxon>Telluria group</taxon>
        <taxon>Massilia</taxon>
    </lineage>
</organism>
<proteinExistence type="predicted"/>
<keyword evidence="1" id="KW-0812">Transmembrane</keyword>
<name>A0ABX0LSQ2_9BURK</name>
<evidence type="ECO:0008006" key="4">
    <source>
        <dbReference type="Google" id="ProtNLM"/>
    </source>
</evidence>
<evidence type="ECO:0000313" key="3">
    <source>
        <dbReference type="Proteomes" id="UP000785613"/>
    </source>
</evidence>
<gene>
    <name evidence="2" type="ORF">F0185_17450</name>
</gene>
<keyword evidence="1" id="KW-0472">Membrane</keyword>
<keyword evidence="1" id="KW-1133">Transmembrane helix</keyword>
<keyword evidence="3" id="KW-1185">Reference proteome</keyword>
<comment type="caution">
    <text evidence="2">The sequence shown here is derived from an EMBL/GenBank/DDBJ whole genome shotgun (WGS) entry which is preliminary data.</text>
</comment>